<dbReference type="EMBL" id="JBFXLU010000132">
    <property type="protein sequence ID" value="KAL2839513.1"/>
    <property type="molecule type" value="Genomic_DNA"/>
</dbReference>
<keyword evidence="2" id="KW-1185">Reference proteome</keyword>
<protein>
    <submittedName>
        <fullName evidence="1">Uncharacterized protein</fullName>
    </submittedName>
</protein>
<evidence type="ECO:0000313" key="2">
    <source>
        <dbReference type="Proteomes" id="UP001610446"/>
    </source>
</evidence>
<accession>A0ABR4JHK0</accession>
<reference evidence="1 2" key="1">
    <citation type="submission" date="2024-07" db="EMBL/GenBank/DDBJ databases">
        <title>Section-level genome sequencing and comparative genomics of Aspergillus sections Usti and Cavernicolus.</title>
        <authorList>
            <consortium name="Lawrence Berkeley National Laboratory"/>
            <person name="Nybo J.L."/>
            <person name="Vesth T.C."/>
            <person name="Theobald S."/>
            <person name="Frisvad J.C."/>
            <person name="Larsen T.O."/>
            <person name="Kjaerboelling I."/>
            <person name="Rothschild-Mancinelli K."/>
            <person name="Lyhne E.K."/>
            <person name="Kogle M.E."/>
            <person name="Barry K."/>
            <person name="Clum A."/>
            <person name="Na H."/>
            <person name="Ledsgaard L."/>
            <person name="Lin J."/>
            <person name="Lipzen A."/>
            <person name="Kuo A."/>
            <person name="Riley R."/>
            <person name="Mondo S."/>
            <person name="Labutti K."/>
            <person name="Haridas S."/>
            <person name="Pangalinan J."/>
            <person name="Salamov A.A."/>
            <person name="Simmons B.A."/>
            <person name="Magnuson J.K."/>
            <person name="Chen J."/>
            <person name="Drula E."/>
            <person name="Henrissat B."/>
            <person name="Wiebenga A."/>
            <person name="Lubbers R.J."/>
            <person name="Gomes A.C."/>
            <person name="Makela M.R."/>
            <person name="Stajich J."/>
            <person name="Grigoriev I.V."/>
            <person name="Mortensen U.H."/>
            <person name="De Vries R.P."/>
            <person name="Baker S.E."/>
            <person name="Andersen M.R."/>
        </authorList>
    </citation>
    <scope>NUCLEOTIDE SEQUENCE [LARGE SCALE GENOMIC DNA]</scope>
    <source>
        <strain evidence="1 2">CBS 123904</strain>
    </source>
</reference>
<comment type="caution">
    <text evidence="1">The sequence shown here is derived from an EMBL/GenBank/DDBJ whole genome shotgun (WGS) entry which is preliminary data.</text>
</comment>
<sequence length="419" mass="47524">MPLSQKERLDLENWRREHHITFIDEIPSDLQPPDYAAAFEAVDKIKQVTYRSYIEHSSGHITPGDAPGKARLKSSAVNLVGNAGDCVARNEETWRLDCEHIMLRRLESDAVCTHCHKSVPESEEALACIGPRWSPAEQEWDLDRCSCLPRARPDDQNRRTRHKRIFIARASDRVLDPDRRAFGIRKGRKPDRVYGLRQTLAFEECLPSVMLNNEPLKHQFSKQPHPPSGEPLLYPFLVVEAKGCKASDDWDSICLQTAFPIYTYLNTQQRLRDATARLGGGSISAPLVWFIMSRGEDWRVYLAYHSPIRPGSTPSSTMQATNVVRVWTGCITTLDGALQLLLIIDYLADWARDLYRPAVLAALNILATPGIKPEPDSATEGTCRSPLPHVPRVARHHPYHHPRKCAYDRLLVLARRKPV</sequence>
<evidence type="ECO:0000313" key="1">
    <source>
        <dbReference type="EMBL" id="KAL2839513.1"/>
    </source>
</evidence>
<name>A0ABR4JHK0_9EURO</name>
<gene>
    <name evidence="1" type="ORF">BJY01DRAFT_250467</name>
</gene>
<proteinExistence type="predicted"/>
<dbReference type="Proteomes" id="UP001610446">
    <property type="component" value="Unassembled WGS sequence"/>
</dbReference>
<organism evidence="1 2">
    <name type="scientific">Aspergillus pseudoustus</name>
    <dbReference type="NCBI Taxonomy" id="1810923"/>
    <lineage>
        <taxon>Eukaryota</taxon>
        <taxon>Fungi</taxon>
        <taxon>Dikarya</taxon>
        <taxon>Ascomycota</taxon>
        <taxon>Pezizomycotina</taxon>
        <taxon>Eurotiomycetes</taxon>
        <taxon>Eurotiomycetidae</taxon>
        <taxon>Eurotiales</taxon>
        <taxon>Aspergillaceae</taxon>
        <taxon>Aspergillus</taxon>
        <taxon>Aspergillus subgen. Nidulantes</taxon>
    </lineage>
</organism>